<gene>
    <name evidence="10" type="ORF">BJ684DRAFT_243</name>
</gene>
<dbReference type="PANTHER" id="PTHR12918:SF1">
    <property type="entry name" value="CYSTEINE DIOXYGENASE TYPE 1"/>
    <property type="match status" value="1"/>
</dbReference>
<feature type="binding site" evidence="8">
    <location>
        <position position="138"/>
    </location>
    <ligand>
        <name>Fe cation</name>
        <dbReference type="ChEBI" id="CHEBI:24875"/>
        <note>catalytic</note>
    </ligand>
</feature>
<dbReference type="CDD" id="cd10548">
    <property type="entry name" value="cupin_CDO"/>
    <property type="match status" value="1"/>
</dbReference>
<keyword evidence="3 8" id="KW-0479">Metal-binding</keyword>
<feature type="non-terminal residue" evidence="10">
    <location>
        <position position="185"/>
    </location>
</feature>
<dbReference type="InterPro" id="IPR011051">
    <property type="entry name" value="RmlC_Cupin_sf"/>
</dbReference>
<dbReference type="AlphaFoldDB" id="A0A4P9Y3H5"/>
<keyword evidence="7" id="KW-0883">Thioether bond</keyword>
<keyword evidence="11" id="KW-1185">Reference proteome</keyword>
<keyword evidence="5 9" id="KW-0560">Oxidoreductase</keyword>
<evidence type="ECO:0000256" key="4">
    <source>
        <dbReference type="ARBA" id="ARBA00022964"/>
    </source>
</evidence>
<keyword evidence="4 9" id="KW-0223">Dioxygenase</keyword>
<dbReference type="GO" id="GO:0019448">
    <property type="term" value="P:L-cysteine catabolic process"/>
    <property type="evidence" value="ECO:0007669"/>
    <property type="project" value="TreeGrafter"/>
</dbReference>
<evidence type="ECO:0000256" key="2">
    <source>
        <dbReference type="ARBA" id="ARBA00013133"/>
    </source>
</evidence>
<evidence type="ECO:0000313" key="10">
    <source>
        <dbReference type="EMBL" id="RKP13498.1"/>
    </source>
</evidence>
<comment type="catalytic activity">
    <reaction evidence="9">
        <text>L-cysteine + O2 = 3-sulfino-L-alanine + H(+)</text>
        <dbReference type="Rhea" id="RHEA:20441"/>
        <dbReference type="ChEBI" id="CHEBI:15378"/>
        <dbReference type="ChEBI" id="CHEBI:15379"/>
        <dbReference type="ChEBI" id="CHEBI:35235"/>
        <dbReference type="ChEBI" id="CHEBI:61085"/>
        <dbReference type="EC" id="1.13.11.20"/>
    </reaction>
</comment>
<feature type="binding site" evidence="8">
    <location>
        <position position="81"/>
    </location>
    <ligand>
        <name>Fe cation</name>
        <dbReference type="ChEBI" id="CHEBI:24875"/>
        <note>catalytic</note>
    </ligand>
</feature>
<dbReference type="GO" id="GO:0008198">
    <property type="term" value="F:ferrous iron binding"/>
    <property type="evidence" value="ECO:0007669"/>
    <property type="project" value="TreeGrafter"/>
</dbReference>
<feature type="binding site" evidence="8">
    <location>
        <position position="79"/>
    </location>
    <ligand>
        <name>Fe cation</name>
        <dbReference type="ChEBI" id="CHEBI:24875"/>
        <note>catalytic</note>
    </ligand>
</feature>
<evidence type="ECO:0000256" key="5">
    <source>
        <dbReference type="ARBA" id="ARBA00023002"/>
    </source>
</evidence>
<dbReference type="OrthoDB" id="543511at2759"/>
<evidence type="ECO:0000256" key="7">
    <source>
        <dbReference type="PIRSR" id="PIRSR610300-50"/>
    </source>
</evidence>
<evidence type="ECO:0000256" key="6">
    <source>
        <dbReference type="ARBA" id="ARBA00023004"/>
    </source>
</evidence>
<dbReference type="SUPFAM" id="SSF51182">
    <property type="entry name" value="RmlC-like cupins"/>
    <property type="match status" value="1"/>
</dbReference>
<dbReference type="EC" id="1.13.11.20" evidence="2 9"/>
<organism evidence="10 11">
    <name type="scientific">Piptocephalis cylindrospora</name>
    <dbReference type="NCBI Taxonomy" id="1907219"/>
    <lineage>
        <taxon>Eukaryota</taxon>
        <taxon>Fungi</taxon>
        <taxon>Fungi incertae sedis</taxon>
        <taxon>Zoopagomycota</taxon>
        <taxon>Zoopagomycotina</taxon>
        <taxon>Zoopagomycetes</taxon>
        <taxon>Zoopagales</taxon>
        <taxon>Piptocephalidaceae</taxon>
        <taxon>Piptocephalis</taxon>
    </lineage>
</organism>
<dbReference type="Gene3D" id="2.60.120.10">
    <property type="entry name" value="Jelly Rolls"/>
    <property type="match status" value="1"/>
</dbReference>
<protein>
    <recommendedName>
        <fullName evidence="2 9">Cysteine dioxygenase</fullName>
        <ecNumber evidence="2 9">1.13.11.20</ecNumber>
    </recommendedName>
</protein>
<dbReference type="PANTHER" id="PTHR12918">
    <property type="entry name" value="CYSTEINE DIOXYGENASE"/>
    <property type="match status" value="1"/>
</dbReference>
<dbReference type="InterPro" id="IPR014710">
    <property type="entry name" value="RmlC-like_jellyroll"/>
</dbReference>
<accession>A0A4P9Y3H5</accession>
<dbReference type="EMBL" id="KZ988006">
    <property type="protein sequence ID" value="RKP13498.1"/>
    <property type="molecule type" value="Genomic_DNA"/>
</dbReference>
<evidence type="ECO:0000256" key="1">
    <source>
        <dbReference type="ARBA" id="ARBA00006622"/>
    </source>
</evidence>
<proteinExistence type="inferred from homology"/>
<feature type="cross-link" description="3'-(S-cysteinyl)-tyrosine (Cys-Tyr)" evidence="7">
    <location>
        <begin position="86"/>
        <end position="155"/>
    </location>
</feature>
<reference evidence="11" key="1">
    <citation type="journal article" date="2018" name="Nat. Microbiol.">
        <title>Leveraging single-cell genomics to expand the fungal tree of life.</title>
        <authorList>
            <person name="Ahrendt S.R."/>
            <person name="Quandt C.A."/>
            <person name="Ciobanu D."/>
            <person name="Clum A."/>
            <person name="Salamov A."/>
            <person name="Andreopoulos B."/>
            <person name="Cheng J.F."/>
            <person name="Woyke T."/>
            <person name="Pelin A."/>
            <person name="Henrissat B."/>
            <person name="Reynolds N.K."/>
            <person name="Benny G.L."/>
            <person name="Smith M.E."/>
            <person name="James T.Y."/>
            <person name="Grigoriev I.V."/>
        </authorList>
    </citation>
    <scope>NUCLEOTIDE SEQUENCE [LARGE SCALE GENOMIC DNA]</scope>
</reference>
<evidence type="ECO:0000256" key="9">
    <source>
        <dbReference type="RuleBase" id="RU366010"/>
    </source>
</evidence>
<dbReference type="InterPro" id="IPR010300">
    <property type="entry name" value="CDO_1"/>
</dbReference>
<dbReference type="Pfam" id="PF05995">
    <property type="entry name" value="CDO_I"/>
    <property type="match status" value="1"/>
</dbReference>
<evidence type="ECO:0000256" key="8">
    <source>
        <dbReference type="PIRSR" id="PIRSR610300-51"/>
    </source>
</evidence>
<dbReference type="GO" id="GO:0017172">
    <property type="term" value="F:cysteine dioxygenase activity"/>
    <property type="evidence" value="ECO:0007669"/>
    <property type="project" value="UniProtKB-UniRule"/>
</dbReference>
<comment type="similarity">
    <text evidence="1 9">Belongs to the cysteine dioxygenase family.</text>
</comment>
<comment type="cofactor">
    <cofactor evidence="9">
        <name>Fe cation</name>
        <dbReference type="ChEBI" id="CHEBI:24875"/>
    </cofactor>
    <text evidence="9">Binds 1 Fe cation per subunit.</text>
</comment>
<name>A0A4P9Y3H5_9FUNG</name>
<evidence type="ECO:0000313" key="11">
    <source>
        <dbReference type="Proteomes" id="UP000267251"/>
    </source>
</evidence>
<sequence length="185" mass="20644">MEHLLELLHETLGPKGGLDPSTTPKVRALMEAYTSQESDWEKYAHVDPSKYTRNLVDDGNGKFNLMILAWGGGKGSRIHDHGGAHCVMKLLDGQLEEVQYEWPDSSVTDASQPPLNILTKAVHGRDQVTYIHDRIGLHRVANPDTERPAFSLHLYTPPYDRCHIFDEASGEAMDTGKQTFYSKGG</sequence>
<evidence type="ECO:0000256" key="3">
    <source>
        <dbReference type="ARBA" id="ARBA00022723"/>
    </source>
</evidence>
<dbReference type="Proteomes" id="UP000267251">
    <property type="component" value="Unassembled WGS sequence"/>
</dbReference>
<keyword evidence="6 8" id="KW-0408">Iron</keyword>